<proteinExistence type="predicted"/>
<dbReference type="EMBL" id="AONG01000022">
    <property type="protein sequence ID" value="KIQ67440.1"/>
    <property type="molecule type" value="Genomic_DNA"/>
</dbReference>
<sequence length="51" mass="5316">MRRLPPFLAAVAALALPAAGRAQEVPLCLDVDPTLEADCLAGLRAELDGED</sequence>
<evidence type="ECO:0000313" key="1">
    <source>
        <dbReference type="EMBL" id="KIQ67440.1"/>
    </source>
</evidence>
<name>A0A0D0NGI7_9RHOB</name>
<dbReference type="STRING" id="1123501.Wenmar_03863"/>
<protein>
    <submittedName>
        <fullName evidence="1">Uncharacterized protein</fullName>
    </submittedName>
</protein>
<gene>
    <name evidence="1" type="ORF">Wenmar_03863</name>
</gene>
<reference evidence="1 2" key="1">
    <citation type="submission" date="2013-01" db="EMBL/GenBank/DDBJ databases">
        <authorList>
            <person name="Fiebig A."/>
            <person name="Goeker M."/>
            <person name="Klenk H.-P.P."/>
        </authorList>
    </citation>
    <scope>NUCLEOTIDE SEQUENCE [LARGE SCALE GENOMIC DNA]</scope>
    <source>
        <strain evidence="1 2">DSM 24838</strain>
    </source>
</reference>
<accession>A0A0D0NGI7</accession>
<dbReference type="AlphaFoldDB" id="A0A0D0NGI7"/>
<dbReference type="RefSeq" id="WP_018301661.1">
    <property type="nucleotide sequence ID" value="NZ_KB902278.1"/>
</dbReference>
<evidence type="ECO:0000313" key="2">
    <source>
        <dbReference type="Proteomes" id="UP000035100"/>
    </source>
</evidence>
<keyword evidence="2" id="KW-1185">Reference proteome</keyword>
<dbReference type="Proteomes" id="UP000035100">
    <property type="component" value="Unassembled WGS sequence"/>
</dbReference>
<comment type="caution">
    <text evidence="1">The sequence shown here is derived from an EMBL/GenBank/DDBJ whole genome shotgun (WGS) entry which is preliminary data.</text>
</comment>
<organism evidence="1 2">
    <name type="scientific">Wenxinia marina DSM 24838</name>
    <dbReference type="NCBI Taxonomy" id="1123501"/>
    <lineage>
        <taxon>Bacteria</taxon>
        <taxon>Pseudomonadati</taxon>
        <taxon>Pseudomonadota</taxon>
        <taxon>Alphaproteobacteria</taxon>
        <taxon>Rhodobacterales</taxon>
        <taxon>Roseobacteraceae</taxon>
        <taxon>Wenxinia</taxon>
    </lineage>
</organism>